<evidence type="ECO:0000313" key="3">
    <source>
        <dbReference type="Proteomes" id="UP001151760"/>
    </source>
</evidence>
<proteinExistence type="predicted"/>
<feature type="compositionally biased region" description="Basic and acidic residues" evidence="1">
    <location>
        <begin position="93"/>
        <end position="109"/>
    </location>
</feature>
<evidence type="ECO:0000313" key="2">
    <source>
        <dbReference type="EMBL" id="GJT54901.1"/>
    </source>
</evidence>
<feature type="region of interest" description="Disordered" evidence="1">
    <location>
        <begin position="80"/>
        <end position="122"/>
    </location>
</feature>
<dbReference type="EMBL" id="BQNB010016712">
    <property type="protein sequence ID" value="GJT54901.1"/>
    <property type="molecule type" value="Genomic_DNA"/>
</dbReference>
<accession>A0ABQ5EV38</accession>
<gene>
    <name evidence="2" type="ORF">Tco_0989955</name>
</gene>
<comment type="caution">
    <text evidence="2">The sequence shown here is derived from an EMBL/GenBank/DDBJ whole genome shotgun (WGS) entry which is preliminary data.</text>
</comment>
<reference evidence="2" key="2">
    <citation type="submission" date="2022-01" db="EMBL/GenBank/DDBJ databases">
        <authorList>
            <person name="Yamashiro T."/>
            <person name="Shiraishi A."/>
            <person name="Satake H."/>
            <person name="Nakayama K."/>
        </authorList>
    </citation>
    <scope>NUCLEOTIDE SEQUENCE</scope>
</reference>
<sequence length="170" mass="18891">MDEGTKNYLFDHIFAGSNLSVLVDKTKSAGDRLKTAYTNSGANEESRADDILLKVKLEDLSDILKDTRFVFFTPDSLPDEPIIISDESEEEKEVAKDKDTKATSHDVPKDTLVPPPPSPKSAQIQELMAQVHLLQSQKEELEQAKAKTKSEVASMKAKPSYPNINQCRIS</sequence>
<organism evidence="2 3">
    <name type="scientific">Tanacetum coccineum</name>
    <dbReference type="NCBI Taxonomy" id="301880"/>
    <lineage>
        <taxon>Eukaryota</taxon>
        <taxon>Viridiplantae</taxon>
        <taxon>Streptophyta</taxon>
        <taxon>Embryophyta</taxon>
        <taxon>Tracheophyta</taxon>
        <taxon>Spermatophyta</taxon>
        <taxon>Magnoliopsida</taxon>
        <taxon>eudicotyledons</taxon>
        <taxon>Gunneridae</taxon>
        <taxon>Pentapetalae</taxon>
        <taxon>asterids</taxon>
        <taxon>campanulids</taxon>
        <taxon>Asterales</taxon>
        <taxon>Asteraceae</taxon>
        <taxon>Asteroideae</taxon>
        <taxon>Anthemideae</taxon>
        <taxon>Anthemidinae</taxon>
        <taxon>Tanacetum</taxon>
    </lineage>
</organism>
<reference evidence="2" key="1">
    <citation type="journal article" date="2022" name="Int. J. Mol. Sci.">
        <title>Draft Genome of Tanacetum Coccineum: Genomic Comparison of Closely Related Tanacetum-Family Plants.</title>
        <authorList>
            <person name="Yamashiro T."/>
            <person name="Shiraishi A."/>
            <person name="Nakayama K."/>
            <person name="Satake H."/>
        </authorList>
    </citation>
    <scope>NUCLEOTIDE SEQUENCE</scope>
</reference>
<feature type="compositionally biased region" description="Basic and acidic residues" evidence="1">
    <location>
        <begin position="138"/>
        <end position="150"/>
    </location>
</feature>
<keyword evidence="3" id="KW-1185">Reference proteome</keyword>
<protein>
    <submittedName>
        <fullName evidence="2">Uncharacterized protein</fullName>
    </submittedName>
</protein>
<evidence type="ECO:0000256" key="1">
    <source>
        <dbReference type="SAM" id="MobiDB-lite"/>
    </source>
</evidence>
<feature type="region of interest" description="Disordered" evidence="1">
    <location>
        <begin position="138"/>
        <end position="170"/>
    </location>
</feature>
<name>A0ABQ5EV38_9ASTR</name>
<dbReference type="Proteomes" id="UP001151760">
    <property type="component" value="Unassembled WGS sequence"/>
</dbReference>